<sequence>MAFGKEKGTGECITLLLLTSTAQNCNDARPAELRGAARHGVCWGMERDANTPHTPRQNVQNLTHTDGCSTADRTRAICEGRFE</sequence>
<dbReference type="Proteomes" id="UP001201812">
    <property type="component" value="Unassembled WGS sequence"/>
</dbReference>
<evidence type="ECO:0000256" key="1">
    <source>
        <dbReference type="SAM" id="MobiDB-lite"/>
    </source>
</evidence>
<feature type="compositionally biased region" description="Polar residues" evidence="1">
    <location>
        <begin position="51"/>
        <end position="66"/>
    </location>
</feature>
<proteinExistence type="predicted"/>
<name>A0AAD4N8C7_9BILA</name>
<dbReference type="AlphaFoldDB" id="A0AAD4N8C7"/>
<accession>A0AAD4N8C7</accession>
<dbReference type="EMBL" id="JAKKPZ010000009">
    <property type="protein sequence ID" value="KAI1717159.1"/>
    <property type="molecule type" value="Genomic_DNA"/>
</dbReference>
<reference evidence="2" key="1">
    <citation type="submission" date="2022-01" db="EMBL/GenBank/DDBJ databases">
        <title>Genome Sequence Resource for Two Populations of Ditylenchus destructor, the Migratory Endoparasitic Phytonematode.</title>
        <authorList>
            <person name="Zhang H."/>
            <person name="Lin R."/>
            <person name="Xie B."/>
        </authorList>
    </citation>
    <scope>NUCLEOTIDE SEQUENCE</scope>
    <source>
        <strain evidence="2">BazhouSP</strain>
    </source>
</reference>
<evidence type="ECO:0000313" key="3">
    <source>
        <dbReference type="Proteomes" id="UP001201812"/>
    </source>
</evidence>
<gene>
    <name evidence="2" type="ORF">DdX_06889</name>
</gene>
<evidence type="ECO:0000313" key="2">
    <source>
        <dbReference type="EMBL" id="KAI1717159.1"/>
    </source>
</evidence>
<comment type="caution">
    <text evidence="2">The sequence shown here is derived from an EMBL/GenBank/DDBJ whole genome shotgun (WGS) entry which is preliminary data.</text>
</comment>
<keyword evidence="3" id="KW-1185">Reference proteome</keyword>
<protein>
    <submittedName>
        <fullName evidence="2">Uncharacterized protein</fullName>
    </submittedName>
</protein>
<organism evidence="2 3">
    <name type="scientific">Ditylenchus destructor</name>
    <dbReference type="NCBI Taxonomy" id="166010"/>
    <lineage>
        <taxon>Eukaryota</taxon>
        <taxon>Metazoa</taxon>
        <taxon>Ecdysozoa</taxon>
        <taxon>Nematoda</taxon>
        <taxon>Chromadorea</taxon>
        <taxon>Rhabditida</taxon>
        <taxon>Tylenchina</taxon>
        <taxon>Tylenchomorpha</taxon>
        <taxon>Sphaerularioidea</taxon>
        <taxon>Anguinidae</taxon>
        <taxon>Anguininae</taxon>
        <taxon>Ditylenchus</taxon>
    </lineage>
</organism>
<feature type="region of interest" description="Disordered" evidence="1">
    <location>
        <begin position="47"/>
        <end position="66"/>
    </location>
</feature>